<feature type="compositionally biased region" description="Acidic residues" evidence="1">
    <location>
        <begin position="11"/>
        <end position="28"/>
    </location>
</feature>
<sequence length="1166" mass="128069">MADVDMFGGGDDFEEAMELQSGDGDDDEHVDRDQGGGAPGKGSGRGKGRGRGRGRAKSAAAKKTAKSDSNKVCFVAQCERKVRSHSKFCQQHSKDVEAIRYQAKTKKDTEVMNTLELALQDPTKAKLCLEEFAQSNPEGRFRRKLIDWGAFMQSHGKRAEVRDRSREELMDVTDFVSWKMSRGLSEQDAENAWKQLLETDVGREGEGADTKVWVEKNKERFKDTVRYKDNQLQEGSRQMKDMPDTDRQHLLDHVRRQGDSFADSWLRRGRQDSDAQSQPQPATPAASDVSGFHSQSSGNKVEIAIAAPKALEKNEKVITSCVAMVNSAKTAWTEALELAQKDPSDDKLQLAYEKNCVVRLHMLDIWSASSVSEDASAAPGAAKPKTDDGKSESGSTPAKAAAKLTAHLKKALEGAGSTAQHITAAGSLRSKVHMEEILQSFMGLETVEELNTAVLALKEAAAMVKQLKDGATKAANSLKSHIVGRQRAQKRKREQESKQEEQTEVQKKKKQAKEAAAEIKKQETVLAPVFGIDWDNAKGEDGTVLGKMITATAGPGKGSIATLESPCCISNCAFFTDFTKNPKAPLGDGQNDDFILRLNPCLSHIYFRTYVDASVKFSVQLMLTSFGGSYKKNANMKSTGKCQEMIAKNNGMDECQEMWASVSALFKSPFIQPNDEMEAYLKNVLKASWLQGLDAQGSFVGSMPNGLGCLRFQCSGDVAWTMFELRQLIPAMKIMLSKDDVGGLEGVMAFVKNLGLKEIAELQSHGCTAHYCRQTEGQVVYVPIGWVAAERSVKGVLVYGLRKTVMFSSPVSYENYGLLAGLYEASKKPVDKMKATLQLLQPPEAQDQKLQEKRQTIEALLDNYALLADVAEEADAMRALGVWGEGVGELFELEDLKRISPEKGKTVHVAELMPIGSIKHAESAERAKLKVRSVFRGNSKEKESSLWWFPSLELLVAGYVDDIVASGPDQLADIFTKAMVRNEAADCGALWLLADENVSRWRLLVKAEEAHRNGLLHAWSKALPLVGLLVSKVVDSDAFAKLSLEDAKSAYAALKPRAEELCHDDATAISAISAVSGAVNQSLREGFFGQTERQLATLFKELQMLRSRAKGISKDSLEVLQESIHRAHVAIKVTLPLHQKLIHRSFKLLCRPKSRAGDSSALRAPV</sequence>
<feature type="region of interest" description="Disordered" evidence="1">
    <location>
        <begin position="374"/>
        <end position="401"/>
    </location>
</feature>
<dbReference type="Proteomes" id="UP001152797">
    <property type="component" value="Unassembled WGS sequence"/>
</dbReference>
<evidence type="ECO:0000313" key="3">
    <source>
        <dbReference type="EMBL" id="CAL4805850.1"/>
    </source>
</evidence>
<feature type="region of interest" description="Disordered" evidence="1">
    <location>
        <begin position="225"/>
        <end position="244"/>
    </location>
</feature>
<comment type="caution">
    <text evidence="2">The sequence shown here is derived from an EMBL/GenBank/DDBJ whole genome shotgun (WGS) entry which is preliminary data.</text>
</comment>
<evidence type="ECO:0000313" key="2">
    <source>
        <dbReference type="EMBL" id="CAI4018538.1"/>
    </source>
</evidence>
<reference evidence="2" key="1">
    <citation type="submission" date="2022-10" db="EMBL/GenBank/DDBJ databases">
        <authorList>
            <person name="Chen Y."/>
            <person name="Dougan E. K."/>
            <person name="Chan C."/>
            <person name="Rhodes N."/>
            <person name="Thang M."/>
        </authorList>
    </citation>
    <scope>NUCLEOTIDE SEQUENCE</scope>
</reference>
<accession>A0A9P1GPG9</accession>
<organism evidence="2">
    <name type="scientific">Cladocopium goreaui</name>
    <dbReference type="NCBI Taxonomy" id="2562237"/>
    <lineage>
        <taxon>Eukaryota</taxon>
        <taxon>Sar</taxon>
        <taxon>Alveolata</taxon>
        <taxon>Dinophyceae</taxon>
        <taxon>Suessiales</taxon>
        <taxon>Symbiodiniaceae</taxon>
        <taxon>Cladocopium</taxon>
    </lineage>
</organism>
<feature type="compositionally biased region" description="Basic and acidic residues" evidence="1">
    <location>
        <begin position="493"/>
        <end position="509"/>
    </location>
</feature>
<dbReference type="EMBL" id="CAMXCT020006700">
    <property type="protein sequence ID" value="CAL1171913.1"/>
    <property type="molecule type" value="Genomic_DNA"/>
</dbReference>
<evidence type="ECO:0000313" key="4">
    <source>
        <dbReference type="Proteomes" id="UP001152797"/>
    </source>
</evidence>
<feature type="compositionally biased region" description="Low complexity" evidence="1">
    <location>
        <begin position="274"/>
        <end position="288"/>
    </location>
</feature>
<name>A0A9P1GPG9_9DINO</name>
<feature type="compositionally biased region" description="Basic residues" evidence="1">
    <location>
        <begin position="482"/>
        <end position="492"/>
    </location>
</feature>
<feature type="compositionally biased region" description="Basic residues" evidence="1">
    <location>
        <begin position="44"/>
        <end position="56"/>
    </location>
</feature>
<feature type="region of interest" description="Disordered" evidence="1">
    <location>
        <begin position="1"/>
        <end position="69"/>
    </location>
</feature>
<feature type="region of interest" description="Disordered" evidence="1">
    <location>
        <begin position="476"/>
        <end position="509"/>
    </location>
</feature>
<feature type="region of interest" description="Disordered" evidence="1">
    <location>
        <begin position="267"/>
        <end position="295"/>
    </location>
</feature>
<keyword evidence="4" id="KW-1185">Reference proteome</keyword>
<dbReference type="OrthoDB" id="437624at2759"/>
<protein>
    <submittedName>
        <fullName evidence="3">JmjC domain-containing protein</fullName>
    </submittedName>
</protein>
<evidence type="ECO:0000256" key="1">
    <source>
        <dbReference type="SAM" id="MobiDB-lite"/>
    </source>
</evidence>
<proteinExistence type="predicted"/>
<dbReference type="AlphaFoldDB" id="A0A9P1GPG9"/>
<gene>
    <name evidence="2" type="ORF">C1SCF055_LOCUS43092</name>
</gene>
<dbReference type="EMBL" id="CAMXCT010006700">
    <property type="protein sequence ID" value="CAI4018538.1"/>
    <property type="molecule type" value="Genomic_DNA"/>
</dbReference>
<dbReference type="EMBL" id="CAMXCT030006700">
    <property type="protein sequence ID" value="CAL4805850.1"/>
    <property type="molecule type" value="Genomic_DNA"/>
</dbReference>
<reference evidence="3 4" key="2">
    <citation type="submission" date="2024-05" db="EMBL/GenBank/DDBJ databases">
        <authorList>
            <person name="Chen Y."/>
            <person name="Shah S."/>
            <person name="Dougan E. K."/>
            <person name="Thang M."/>
            <person name="Chan C."/>
        </authorList>
    </citation>
    <scope>NUCLEOTIDE SEQUENCE [LARGE SCALE GENOMIC DNA]</scope>
</reference>